<accession>A0AC61U3S1</accession>
<gene>
    <name evidence="1" type="ORF">LP422_20235</name>
</gene>
<sequence>MRAAGWEGGRSPREGAVAGAGDLAARALAEGRGLPALVVDAAGGQREQPDPRGHELLGPQPRVGRVDDVQAAHTVDGAGQSDVSGQG</sequence>
<organism evidence="1 2">
    <name type="scientific">Janibacter limosus</name>
    <dbReference type="NCBI Taxonomy" id="53458"/>
    <lineage>
        <taxon>Bacteria</taxon>
        <taxon>Bacillati</taxon>
        <taxon>Actinomycetota</taxon>
        <taxon>Actinomycetes</taxon>
        <taxon>Micrococcales</taxon>
        <taxon>Intrasporangiaceae</taxon>
        <taxon>Janibacter</taxon>
    </lineage>
</organism>
<reference evidence="1" key="1">
    <citation type="submission" date="2021-11" db="EMBL/GenBank/DDBJ databases">
        <title>Study of the species diversity of bacterial strains isolated from a unique natural object - Shulgan-Tash cave (Bashkiria).</title>
        <authorList>
            <person name="Sazanova A.L."/>
            <person name="Chirak E.R."/>
            <person name="Safronova V.I."/>
        </authorList>
    </citation>
    <scope>NUCLEOTIDE SEQUENCE</scope>
    <source>
        <strain evidence="1">P1</strain>
    </source>
</reference>
<dbReference type="Proteomes" id="UP001059663">
    <property type="component" value="Chromosome"/>
</dbReference>
<protein>
    <submittedName>
        <fullName evidence="1">Uncharacterized protein</fullName>
    </submittedName>
</protein>
<name>A0AC61U3S1_9MICO</name>
<evidence type="ECO:0000313" key="1">
    <source>
        <dbReference type="EMBL" id="UUZ44638.1"/>
    </source>
</evidence>
<evidence type="ECO:0000313" key="2">
    <source>
        <dbReference type="Proteomes" id="UP001059663"/>
    </source>
</evidence>
<dbReference type="EMBL" id="CP087977">
    <property type="protein sequence ID" value="UUZ44638.1"/>
    <property type="molecule type" value="Genomic_DNA"/>
</dbReference>
<proteinExistence type="predicted"/>